<sequence length="378" mass="45470">MRKISLFLLLLIVFLGIFYFIINGINEESVYENETINESNNESNGNTRTMKILSNYEDSGKECKLIEEVIERGDCFQTVNEKYLSWYLEQSKVEFYFPFQQDQENWEDVFYYSVDKQDTLEKLNETDYFDDYVDPYGLADSETNHQRGMETVQEYWHIFSNMIPQEYRTSLKSVYWTDTGEDLVLGVGRDETNMQDTVLMLSHNIGEYHPTNKYTFIHEFAHVLTLNEEQIKIDEQLYNSEDVTILEDAKASCSTHFVTYGWGCMNESSYLNNFYHQFWDDIYGKYNEIDWESEDDYKEFFFAYEDRFFNSYQGTNPEEDIAESFTYFVKMDREELEENTQMKYEKINFFYQYDELVELRTQILENIYDISIEDGEFY</sequence>
<dbReference type="RefSeq" id="WP_377556480.1">
    <property type="nucleotide sequence ID" value="NZ_JBHUHQ010000014.1"/>
</dbReference>
<organism evidence="1 2">
    <name type="scientific">Ornithinibacillus salinisoli</name>
    <dbReference type="NCBI Taxonomy" id="1848459"/>
    <lineage>
        <taxon>Bacteria</taxon>
        <taxon>Bacillati</taxon>
        <taxon>Bacillota</taxon>
        <taxon>Bacilli</taxon>
        <taxon>Bacillales</taxon>
        <taxon>Bacillaceae</taxon>
        <taxon>Ornithinibacillus</taxon>
    </lineage>
</organism>
<dbReference type="EMBL" id="JBHUHQ010000014">
    <property type="protein sequence ID" value="MFD2044172.1"/>
    <property type="molecule type" value="Genomic_DNA"/>
</dbReference>
<keyword evidence="2" id="KW-1185">Reference proteome</keyword>
<accession>A0ABW4W0V3</accession>
<dbReference type="Proteomes" id="UP001597383">
    <property type="component" value="Unassembled WGS sequence"/>
</dbReference>
<reference evidence="2" key="1">
    <citation type="journal article" date="2019" name="Int. J. Syst. Evol. Microbiol.">
        <title>The Global Catalogue of Microorganisms (GCM) 10K type strain sequencing project: providing services to taxonomists for standard genome sequencing and annotation.</title>
        <authorList>
            <consortium name="The Broad Institute Genomics Platform"/>
            <consortium name="The Broad Institute Genome Sequencing Center for Infectious Disease"/>
            <person name="Wu L."/>
            <person name="Ma J."/>
        </authorList>
    </citation>
    <scope>NUCLEOTIDE SEQUENCE [LARGE SCALE GENOMIC DNA]</scope>
    <source>
        <strain evidence="2">R28</strain>
    </source>
</reference>
<protein>
    <submittedName>
        <fullName evidence="1">Uncharacterized protein</fullName>
    </submittedName>
</protein>
<evidence type="ECO:0000313" key="2">
    <source>
        <dbReference type="Proteomes" id="UP001597383"/>
    </source>
</evidence>
<proteinExistence type="predicted"/>
<evidence type="ECO:0000313" key="1">
    <source>
        <dbReference type="EMBL" id="MFD2044172.1"/>
    </source>
</evidence>
<name>A0ABW4W0V3_9BACI</name>
<gene>
    <name evidence="1" type="ORF">ACFSJF_07840</name>
</gene>
<comment type="caution">
    <text evidence="1">The sequence shown here is derived from an EMBL/GenBank/DDBJ whole genome shotgun (WGS) entry which is preliminary data.</text>
</comment>